<evidence type="ECO:0000313" key="4">
    <source>
        <dbReference type="Proteomes" id="UP000218267"/>
    </source>
</evidence>
<organism evidence="3 4">
    <name type="scientific">Labilibaculum antarcticum</name>
    <dbReference type="NCBI Taxonomy" id="1717717"/>
    <lineage>
        <taxon>Bacteria</taxon>
        <taxon>Pseudomonadati</taxon>
        <taxon>Bacteroidota</taxon>
        <taxon>Bacteroidia</taxon>
        <taxon>Marinilabiliales</taxon>
        <taxon>Marinifilaceae</taxon>
        <taxon>Labilibaculum</taxon>
    </lineage>
</organism>
<dbReference type="Proteomes" id="UP000218267">
    <property type="component" value="Chromosome"/>
</dbReference>
<evidence type="ECO:0000256" key="1">
    <source>
        <dbReference type="SAM" id="Coils"/>
    </source>
</evidence>
<name>A0A1Y1CJ05_9BACT</name>
<reference evidence="3 4" key="1">
    <citation type="journal article" date="2018" name="Mar. Genomics">
        <title>Complete genome sequence of Marinifilaceae bacterium strain SPP2, isolated from the Antarctic marine sediment.</title>
        <authorList>
            <person name="Watanabe M."/>
            <person name="Kojima H."/>
            <person name="Fukui M."/>
        </authorList>
    </citation>
    <scope>NUCLEOTIDE SEQUENCE [LARGE SCALE GENOMIC DNA]</scope>
    <source>
        <strain evidence="3 4">SPP2</strain>
    </source>
</reference>
<keyword evidence="2" id="KW-1133">Transmembrane helix</keyword>
<sequence length="295" mass="33906">MAESIGNGKKDNIYIGVLASLGVILVIVAVMYYMEHRDNKRYISEITTEKVNLENELKLLSQDYDSLQTSNDTLNVQLKMEQEKISELLERMKVFRNNSYFEINKYKRELGTLKGVLRDYIVQIDSLNTRNQLLTAENQRVKKQIDWVKNRNTKLEESSESMKEVISKAATLSLTDLTCTPINRKGKEVKKISKTEKLVANFTLQKNITASTGVKEIFIRIARPDEIVLGNPQNLLFDYENTKLSYTAKREVEYEGQQLEVAIFWDNDGSLIEGEYKVDVFAEGNHIGSVKFLLK</sequence>
<reference evidence="4" key="2">
    <citation type="journal article" date="2020" name="Antonie Van Leeuwenhoek">
        <title>Labilibaculum antarcticum sp. nov., a novel facultative anaerobic, psychrotorelant bacterium isolated from marine sediment of Antarctica.</title>
        <authorList>
            <person name="Watanabe M."/>
            <person name="Kojima H."/>
            <person name="Fukui M."/>
        </authorList>
    </citation>
    <scope>NUCLEOTIDE SEQUENCE [LARGE SCALE GENOMIC DNA]</scope>
    <source>
        <strain evidence="4">SPP2</strain>
    </source>
</reference>
<keyword evidence="2" id="KW-0812">Transmembrane</keyword>
<keyword evidence="4" id="KW-1185">Reference proteome</keyword>
<accession>A0A1Y1CJ05</accession>
<feature type="transmembrane region" description="Helical" evidence="2">
    <location>
        <begin position="12"/>
        <end position="34"/>
    </location>
</feature>
<proteinExistence type="predicted"/>
<dbReference type="Gene3D" id="1.10.287.1490">
    <property type="match status" value="1"/>
</dbReference>
<gene>
    <name evidence="3" type="ORF">ALGA_1921</name>
</gene>
<feature type="coiled-coil region" evidence="1">
    <location>
        <begin position="124"/>
        <end position="158"/>
    </location>
</feature>
<keyword evidence="1" id="KW-0175">Coiled coil</keyword>
<evidence type="ECO:0008006" key="5">
    <source>
        <dbReference type="Google" id="ProtNLM"/>
    </source>
</evidence>
<dbReference type="EMBL" id="AP018042">
    <property type="protein sequence ID" value="BAX80280.1"/>
    <property type="molecule type" value="Genomic_DNA"/>
</dbReference>
<keyword evidence="2" id="KW-0472">Membrane</keyword>
<dbReference type="KEGG" id="mbas:ALGA_1921"/>
<feature type="coiled-coil region" evidence="1">
    <location>
        <begin position="43"/>
        <end position="98"/>
    </location>
</feature>
<dbReference type="OrthoDB" id="1115172at2"/>
<evidence type="ECO:0000256" key="2">
    <source>
        <dbReference type="SAM" id="Phobius"/>
    </source>
</evidence>
<evidence type="ECO:0000313" key="3">
    <source>
        <dbReference type="EMBL" id="BAX80280.1"/>
    </source>
</evidence>
<protein>
    <recommendedName>
        <fullName evidence="5">Chromosome segregation protein SMC</fullName>
    </recommendedName>
</protein>
<dbReference type="AlphaFoldDB" id="A0A1Y1CJ05"/>
<dbReference type="RefSeq" id="WP_096429143.1">
    <property type="nucleotide sequence ID" value="NZ_AP018042.1"/>
</dbReference>